<dbReference type="EMBL" id="JADFTS010000002">
    <property type="protein sequence ID" value="KAF9619555.1"/>
    <property type="molecule type" value="Genomic_DNA"/>
</dbReference>
<reference evidence="3 4" key="1">
    <citation type="submission" date="2020-10" db="EMBL/GenBank/DDBJ databases">
        <title>The Coptis chinensis genome and diversification of protoberbering-type alkaloids.</title>
        <authorList>
            <person name="Wang B."/>
            <person name="Shu S."/>
            <person name="Song C."/>
            <person name="Liu Y."/>
        </authorList>
    </citation>
    <scope>NUCLEOTIDE SEQUENCE [LARGE SCALE GENOMIC DNA]</scope>
    <source>
        <strain evidence="3">HL-2020</strain>
        <tissue evidence="3">Leaf</tissue>
    </source>
</reference>
<comment type="caution">
    <text evidence="3">The sequence shown here is derived from an EMBL/GenBank/DDBJ whole genome shotgun (WGS) entry which is preliminary data.</text>
</comment>
<feature type="region of interest" description="Disordered" evidence="2">
    <location>
        <begin position="292"/>
        <end position="315"/>
    </location>
</feature>
<evidence type="ECO:0008006" key="5">
    <source>
        <dbReference type="Google" id="ProtNLM"/>
    </source>
</evidence>
<dbReference type="InterPro" id="IPR001619">
    <property type="entry name" value="Sec1-like"/>
</dbReference>
<protein>
    <recommendedName>
        <fullName evidence="5">Sec1 family domain-containing protein MIP3</fullName>
    </recommendedName>
</protein>
<feature type="compositionally biased region" description="Basic and acidic residues" evidence="2">
    <location>
        <begin position="710"/>
        <end position="719"/>
    </location>
</feature>
<feature type="region of interest" description="Disordered" evidence="2">
    <location>
        <begin position="192"/>
        <end position="250"/>
    </location>
</feature>
<dbReference type="SUPFAM" id="SSF56815">
    <property type="entry name" value="Sec1/munc18-like (SM) proteins"/>
    <property type="match status" value="2"/>
</dbReference>
<dbReference type="OrthoDB" id="549905at2759"/>
<dbReference type="Gene3D" id="3.40.50.1910">
    <property type="match status" value="1"/>
</dbReference>
<name>A0A835M547_9MAGN</name>
<feature type="compositionally biased region" description="Low complexity" evidence="2">
    <location>
        <begin position="296"/>
        <end position="310"/>
    </location>
</feature>
<dbReference type="Proteomes" id="UP000631114">
    <property type="component" value="Unassembled WGS sequence"/>
</dbReference>
<organism evidence="3 4">
    <name type="scientific">Coptis chinensis</name>
    <dbReference type="NCBI Taxonomy" id="261450"/>
    <lineage>
        <taxon>Eukaryota</taxon>
        <taxon>Viridiplantae</taxon>
        <taxon>Streptophyta</taxon>
        <taxon>Embryophyta</taxon>
        <taxon>Tracheophyta</taxon>
        <taxon>Spermatophyta</taxon>
        <taxon>Magnoliopsida</taxon>
        <taxon>Ranunculales</taxon>
        <taxon>Ranunculaceae</taxon>
        <taxon>Coptidoideae</taxon>
        <taxon>Coptis</taxon>
    </lineage>
</organism>
<feature type="compositionally biased region" description="Basic and acidic residues" evidence="2">
    <location>
        <begin position="240"/>
        <end position="250"/>
    </location>
</feature>
<dbReference type="InterPro" id="IPR036045">
    <property type="entry name" value="Sec1-like_sf"/>
</dbReference>
<comment type="similarity">
    <text evidence="1">Belongs to the STXBP/unc-18/SEC1 family.</text>
</comment>
<evidence type="ECO:0000313" key="3">
    <source>
        <dbReference type="EMBL" id="KAF9619555.1"/>
    </source>
</evidence>
<dbReference type="AlphaFoldDB" id="A0A835M547"/>
<gene>
    <name evidence="3" type="ORF">IFM89_007382</name>
</gene>
<dbReference type="GO" id="GO:0016192">
    <property type="term" value="P:vesicle-mediated transport"/>
    <property type="evidence" value="ECO:0007669"/>
    <property type="project" value="InterPro"/>
</dbReference>
<evidence type="ECO:0000256" key="2">
    <source>
        <dbReference type="SAM" id="MobiDB-lite"/>
    </source>
</evidence>
<proteinExistence type="inferred from homology"/>
<evidence type="ECO:0000256" key="1">
    <source>
        <dbReference type="ARBA" id="ARBA00009884"/>
    </source>
</evidence>
<dbReference type="PANTHER" id="PTHR11679">
    <property type="entry name" value="VESICLE PROTEIN SORTING-ASSOCIATED"/>
    <property type="match status" value="1"/>
</dbReference>
<sequence>MGSADVIKSCLDSIRQISDHIDGAIIYLDAGCTEAFQFLGAYSLLLELGARAVCSLENVCSLHTVVDWKSNFSHAKEVVVITSRLLSDSHRYILRCLSTHKTILRCTVFTSISEMCKRANALEFEDKPSIPPAPAVGVLKELLLLTIGFSHLFNVAHSAYIDSPLGPDAFSEYESLLIQDYEEIDRKYKKKDHSSSELDEFSSERSSLSGGVALGNEGWSQPTLHEEGISHSEGSPGGRDSNEAKSMSSREDSWPRLVASVHHFPMVLCPLSPRFFVLPSEGTVAEACLSNENEDSLSPGLPPISSGSPSDGEDTPPGAIFTAHFLYHLAAKMDLKLEIYSLGDLSKTIGKMLMDMSSLYDVGRRKRSAGLLIVDRTLDLITACCHGDSLIDRIFSALPRRERKTSPSQIIPNKHGPATIQLAPQDVLIPLRQLVKEEPGKDETSLVKEYQVFLRGWNSSNSGSQGDLINISSTGHDNDSIIADYGKLSGSLVSTEHYQGLKFSEALLYRRSKDGTVLIKRYLEEILRLEKLSVAVKTHPRFPTAAELDTLVSALSKDQSSFLRNKGIIQQTVALVLALSEPHCSHWDAFAGAEKILRVSATSEMSQSLSVQIRDLVNRSVLVRSTEQQNHKMERSLLSFRDAMLLAITGYILAGENFPTSGSGGPFSWEEEHFLKESIVDAILEDPGAASLKFFHGLEKELEANANKKKHDEVPKEDSSNQSTVDDFDDEQWGNWGDEDTDHDSEQVYDDMQLKLELHDRVDSLFKLLNKLCGLKRRHINSRNGPLAFETGTNDDPCEGKGLLYKLLTMVLGKYDVPGLEYHSSAVGRLFKSGFGRFGLGQAKPSLRDQTVILVFVVGGINGHEVLEVEEALSQSGREDVELILGATTLLTPDDMLDLLLGSSSHFQ</sequence>
<feature type="compositionally biased region" description="Acidic residues" evidence="2">
    <location>
        <begin position="726"/>
        <end position="744"/>
    </location>
</feature>
<feature type="region of interest" description="Disordered" evidence="2">
    <location>
        <begin position="706"/>
        <end position="744"/>
    </location>
</feature>
<evidence type="ECO:0000313" key="4">
    <source>
        <dbReference type="Proteomes" id="UP000631114"/>
    </source>
</evidence>
<keyword evidence="4" id="KW-1185">Reference proteome</keyword>
<accession>A0A835M547</accession>
<dbReference type="InterPro" id="IPR027482">
    <property type="entry name" value="Sec1-like_dom2"/>
</dbReference>